<accession>A0A090X8Y1</accession>
<dbReference type="Gene3D" id="2.40.30.10">
    <property type="entry name" value="Translation factors"/>
    <property type="match status" value="1"/>
</dbReference>
<feature type="binding site" evidence="5">
    <location>
        <position position="89"/>
    </location>
    <ligand>
        <name>FAD</name>
        <dbReference type="ChEBI" id="CHEBI:57692"/>
    </ligand>
</feature>
<evidence type="ECO:0000256" key="1">
    <source>
        <dbReference type="ARBA" id="ARBA00001974"/>
    </source>
</evidence>
<feature type="binding site" evidence="5">
    <location>
        <position position="91"/>
    </location>
    <ligand>
        <name>FAD</name>
        <dbReference type="ChEBI" id="CHEBI:57692"/>
    </ligand>
</feature>
<keyword evidence="2 5" id="KW-0285">Flavoprotein</keyword>
<dbReference type="FunFam" id="2.40.30.10:FF:000021">
    <property type="entry name" value="NADH-cytochrome b5 reductase"/>
    <property type="match status" value="1"/>
</dbReference>
<evidence type="ECO:0000256" key="3">
    <source>
        <dbReference type="ARBA" id="ARBA00022827"/>
    </source>
</evidence>
<dbReference type="Gene3D" id="3.40.50.80">
    <property type="entry name" value="Nucleotide-binding domain of ferredoxin-NADP reductase (FNR) module"/>
    <property type="match status" value="1"/>
</dbReference>
<feature type="binding site" evidence="5">
    <location>
        <position position="124"/>
    </location>
    <ligand>
        <name>FAD</name>
        <dbReference type="ChEBI" id="CHEBI:57692"/>
    </ligand>
</feature>
<evidence type="ECO:0000256" key="6">
    <source>
        <dbReference type="SAM" id="MobiDB-lite"/>
    </source>
</evidence>
<dbReference type="EMBL" id="GBIH01001679">
    <property type="protein sequence ID" value="JAC93031.1"/>
    <property type="molecule type" value="mRNA"/>
</dbReference>
<feature type="binding site" evidence="5">
    <location>
        <position position="108"/>
    </location>
    <ligand>
        <name>FAD</name>
        <dbReference type="ChEBI" id="CHEBI:57692"/>
    </ligand>
</feature>
<feature type="binding site" evidence="5">
    <location>
        <position position="125"/>
    </location>
    <ligand>
        <name>FAD</name>
        <dbReference type="ChEBI" id="CHEBI:57692"/>
    </ligand>
</feature>
<name>A0A090X8Y1_IXORI</name>
<evidence type="ECO:0000256" key="5">
    <source>
        <dbReference type="PIRSR" id="PIRSR601834-1"/>
    </source>
</evidence>
<dbReference type="PROSITE" id="PS51384">
    <property type="entry name" value="FAD_FR"/>
    <property type="match status" value="1"/>
</dbReference>
<dbReference type="GO" id="GO:0005739">
    <property type="term" value="C:mitochondrion"/>
    <property type="evidence" value="ECO:0007669"/>
    <property type="project" value="TreeGrafter"/>
</dbReference>
<feature type="domain" description="FAD-binding FR-type" evidence="7">
    <location>
        <begin position="37"/>
        <end position="149"/>
    </location>
</feature>
<evidence type="ECO:0000256" key="2">
    <source>
        <dbReference type="ARBA" id="ARBA00022630"/>
    </source>
</evidence>
<dbReference type="Pfam" id="PF00970">
    <property type="entry name" value="FAD_binding_6"/>
    <property type="match status" value="1"/>
</dbReference>
<dbReference type="CDD" id="cd06183">
    <property type="entry name" value="cyt_b5_reduct_like"/>
    <property type="match status" value="1"/>
</dbReference>
<dbReference type="SUPFAM" id="SSF63380">
    <property type="entry name" value="Riboflavin synthase domain-like"/>
    <property type="match status" value="1"/>
</dbReference>
<dbReference type="AlphaFoldDB" id="A0A090X8Y1"/>
<evidence type="ECO:0000256" key="4">
    <source>
        <dbReference type="ARBA" id="ARBA00023002"/>
    </source>
</evidence>
<dbReference type="InterPro" id="IPR017938">
    <property type="entry name" value="Riboflavin_synthase-like_b-brl"/>
</dbReference>
<feature type="binding site" evidence="5">
    <location>
        <position position="90"/>
    </location>
    <ligand>
        <name>FAD</name>
        <dbReference type="ChEBI" id="CHEBI:57692"/>
    </ligand>
</feature>
<sequence length="254" mass="27316">MSLVILLSGIGAAVAAALIFRYMRSRAEALRLLLDPDTKYTVPLIEKEEISHDTRRFRFGLPSPEHVLGLPTGQHIYLVATVNGQLVPRPYTPVTSDQHHGYFDLVVKVYFKNVHPKFPEGGKMSQHLDAMQIGDTIQVRGPSGLIRYQGRGTFAIKPDKKSAPAPYRATEIAMIAGGTGITPTAADCAPRVQRPAGQDPLLADLRQPDGRRHPAAARARAGGQGAPGSLPALLHCGPGQGRLDARVWASSAPT</sequence>
<dbReference type="PANTHER" id="PTHR19370">
    <property type="entry name" value="NADH-CYTOCHROME B5 REDUCTASE"/>
    <property type="match status" value="1"/>
</dbReference>
<dbReference type="PRINTS" id="PR00406">
    <property type="entry name" value="CYTB5RDTASE"/>
</dbReference>
<feature type="binding site" evidence="5">
    <location>
        <position position="106"/>
    </location>
    <ligand>
        <name>FAD</name>
        <dbReference type="ChEBI" id="CHEBI:57692"/>
    </ligand>
</feature>
<protein>
    <submittedName>
        <fullName evidence="8">Putative nadh-cytochrome b5 reductase</fullName>
    </submittedName>
</protein>
<dbReference type="InterPro" id="IPR039261">
    <property type="entry name" value="FNR_nucleotide-bd"/>
</dbReference>
<dbReference type="InterPro" id="IPR008333">
    <property type="entry name" value="Cbr1-like_FAD-bd_dom"/>
</dbReference>
<feature type="binding site" evidence="5">
    <location>
        <position position="111"/>
    </location>
    <ligand>
        <name>FAD</name>
        <dbReference type="ChEBI" id="CHEBI:57692"/>
    </ligand>
</feature>
<feature type="region of interest" description="Disordered" evidence="6">
    <location>
        <begin position="201"/>
        <end position="230"/>
    </location>
</feature>
<reference evidence="8" key="1">
    <citation type="journal article" date="2015" name="PLoS Negl. Trop. Dis.">
        <title>Deep Sequencing Analysis of the Ixodes ricinus Haemocytome.</title>
        <authorList>
            <person name="Kotsyfakis M."/>
            <person name="Kopacek P."/>
            <person name="Franta Z."/>
            <person name="Pedra J.H."/>
            <person name="Ribeiro J.M."/>
        </authorList>
    </citation>
    <scope>NUCLEOTIDE SEQUENCE</scope>
</reference>
<dbReference type="GO" id="GO:0071949">
    <property type="term" value="F:FAD binding"/>
    <property type="evidence" value="ECO:0007669"/>
    <property type="project" value="TreeGrafter"/>
</dbReference>
<evidence type="ECO:0000313" key="8">
    <source>
        <dbReference type="EMBL" id="JAC93031.1"/>
    </source>
</evidence>
<dbReference type="InterPro" id="IPR001834">
    <property type="entry name" value="CBR-like"/>
</dbReference>
<keyword evidence="4" id="KW-0560">Oxidoreductase</keyword>
<dbReference type="GO" id="GO:0016491">
    <property type="term" value="F:oxidoreductase activity"/>
    <property type="evidence" value="ECO:0007669"/>
    <property type="project" value="UniProtKB-KW"/>
</dbReference>
<keyword evidence="3 5" id="KW-0274">FAD</keyword>
<feature type="binding site" evidence="5">
    <location>
        <position position="182"/>
    </location>
    <ligand>
        <name>FAD</name>
        <dbReference type="ChEBI" id="CHEBI:57692"/>
    </ligand>
</feature>
<dbReference type="InterPro" id="IPR017927">
    <property type="entry name" value="FAD-bd_FR_type"/>
</dbReference>
<feature type="binding site" evidence="5">
    <location>
        <position position="123"/>
    </location>
    <ligand>
        <name>FAD</name>
        <dbReference type="ChEBI" id="CHEBI:57692"/>
    </ligand>
</feature>
<comment type="cofactor">
    <cofactor evidence="1 5">
        <name>FAD</name>
        <dbReference type="ChEBI" id="CHEBI:57692"/>
    </cofactor>
</comment>
<organism evidence="8">
    <name type="scientific">Ixodes ricinus</name>
    <name type="common">Common tick</name>
    <name type="synonym">Acarus ricinus</name>
    <dbReference type="NCBI Taxonomy" id="34613"/>
    <lineage>
        <taxon>Eukaryota</taxon>
        <taxon>Metazoa</taxon>
        <taxon>Ecdysozoa</taxon>
        <taxon>Arthropoda</taxon>
        <taxon>Chelicerata</taxon>
        <taxon>Arachnida</taxon>
        <taxon>Acari</taxon>
        <taxon>Parasitiformes</taxon>
        <taxon>Ixodida</taxon>
        <taxon>Ixodoidea</taxon>
        <taxon>Ixodidae</taxon>
        <taxon>Ixodinae</taxon>
        <taxon>Ixodes</taxon>
    </lineage>
</organism>
<dbReference type="PANTHER" id="PTHR19370:SF185">
    <property type="entry name" value="NADH-CYTOCHROME B5 REDUCTASE"/>
    <property type="match status" value="1"/>
</dbReference>
<proteinExistence type="evidence at transcript level"/>
<evidence type="ECO:0000259" key="7">
    <source>
        <dbReference type="PROSITE" id="PS51384"/>
    </source>
</evidence>